<dbReference type="EMBL" id="JADEXQ010000096">
    <property type="protein sequence ID" value="MBE9032269.1"/>
    <property type="molecule type" value="Genomic_DNA"/>
</dbReference>
<dbReference type="SMART" id="SM00028">
    <property type="entry name" value="TPR"/>
    <property type="match status" value="2"/>
</dbReference>
<proteinExistence type="inferred from homology"/>
<comment type="subcellular location">
    <subcellularLocation>
        <location evidence="2">Membrane</location>
        <topology evidence="2">Multi-pass membrane protein</topology>
    </subcellularLocation>
</comment>
<evidence type="ECO:0000313" key="15">
    <source>
        <dbReference type="EMBL" id="MBE9032269.1"/>
    </source>
</evidence>
<keyword evidence="10" id="KW-0482">Metalloprotease</keyword>
<dbReference type="GO" id="GO:0006508">
    <property type="term" value="P:proteolysis"/>
    <property type="evidence" value="ECO:0007669"/>
    <property type="project" value="UniProtKB-KW"/>
</dbReference>
<name>A0A928Z4Z8_9CYAN</name>
<dbReference type="RefSeq" id="WP_264327091.1">
    <property type="nucleotide sequence ID" value="NZ_JADEXQ010000096.1"/>
</dbReference>
<dbReference type="InterPro" id="IPR019734">
    <property type="entry name" value="TPR_rpt"/>
</dbReference>
<feature type="domain" description="Peptidase M50" evidence="14">
    <location>
        <begin position="306"/>
        <end position="381"/>
    </location>
</feature>
<feature type="transmembrane region" description="Helical" evidence="13">
    <location>
        <begin position="273"/>
        <end position="292"/>
    </location>
</feature>
<keyword evidence="6" id="KW-0479">Metal-binding</keyword>
<dbReference type="AlphaFoldDB" id="A0A928Z4Z8"/>
<evidence type="ECO:0000256" key="7">
    <source>
        <dbReference type="ARBA" id="ARBA00022801"/>
    </source>
</evidence>
<dbReference type="Gene3D" id="1.25.40.10">
    <property type="entry name" value="Tetratricopeptide repeat domain"/>
    <property type="match status" value="2"/>
</dbReference>
<comment type="cofactor">
    <cofactor evidence="1">
        <name>Zn(2+)</name>
        <dbReference type="ChEBI" id="CHEBI:29105"/>
    </cofactor>
</comment>
<dbReference type="PANTHER" id="PTHR39188:SF3">
    <property type="entry name" value="STAGE IV SPORULATION PROTEIN FB"/>
    <property type="match status" value="1"/>
</dbReference>
<comment type="caution">
    <text evidence="15">The sequence shown here is derived from an EMBL/GenBank/DDBJ whole genome shotgun (WGS) entry which is preliminary data.</text>
</comment>
<dbReference type="InterPro" id="IPR011990">
    <property type="entry name" value="TPR-like_helical_dom_sf"/>
</dbReference>
<evidence type="ECO:0000256" key="4">
    <source>
        <dbReference type="ARBA" id="ARBA00022670"/>
    </source>
</evidence>
<accession>A0A928Z4Z8</accession>
<sequence length="755" mass="84938">MLNLIVFLPVVLILLQVVALYLQAQRLLQIRFRYPRYEVQPVCELSLDLKQAFKPTIAQLKQLGFRLCGAYRTQKIFHFDHADERAMLLYHPQHQTFAEVEIRLPADRQDLVSVNFYQRFQDKTWLLTMNGQAHGMIDRLPDTIVVDPYCASLVDQWRYHQAQCREIAKDSQTLKPAAFLTALQKMQQRYVDRLLAEKQLRVSREGWFLSGKSAFNTALKLRQGLSKVRQRQTARQRLIAAQPELLQAVPLSLQIQTFQRLRELETNHRDLRLGKWVLFGSLALFILLAIALPDNFGTWKTGDLFNLLGVLFLHEAGHFLAMKLFGYQDTKMFFLPMFGAAVTGRKADASLSEKIWVLLAGPLPGLLLGFGLIGLIQFNAGFSNLENLAWMLITLNIINLLPIYPLDGGKVAQHLLFSRYPWADVVFKIFTVLLFGGLGWVSPPLLLLAVATALSIPNSYRTAKLNLEIQQRIATANGDPAPDFLTVIFQQMAQSGYGQLPVAKQDAIAKDLIERQRETNAPWLSRVGLASIYCLSLLVGVGGTVIAAFPKANEAMAASRPITGDLDSLQRANRMIQQQPDRATAYLQRARVYQSRFARRATEASKPGLPAPDQFVNGSVTAAHPGYPELQKALNDYDTAIRLESDNVALYQLRSQLQILMGQPEKAIADYGQLIQRAPQNALFYIDRAELYQAIGRHQAAIRDASQAIKLKADQPYAYELRSQAKQAIGDQPGARADQQKANQLSTQIMTAESR</sequence>
<feature type="transmembrane region" description="Helical" evidence="13">
    <location>
        <begin position="304"/>
        <end position="327"/>
    </location>
</feature>
<dbReference type="PANTHER" id="PTHR39188">
    <property type="entry name" value="MEMBRANE-ASSOCIATED ZINC METALLOPROTEASE M50B"/>
    <property type="match status" value="1"/>
</dbReference>
<gene>
    <name evidence="15" type="ORF">IQ266_21250</name>
</gene>
<keyword evidence="16" id="KW-1185">Reference proteome</keyword>
<evidence type="ECO:0000256" key="12">
    <source>
        <dbReference type="SAM" id="MobiDB-lite"/>
    </source>
</evidence>
<evidence type="ECO:0000256" key="13">
    <source>
        <dbReference type="SAM" id="Phobius"/>
    </source>
</evidence>
<evidence type="ECO:0000256" key="2">
    <source>
        <dbReference type="ARBA" id="ARBA00004141"/>
    </source>
</evidence>
<evidence type="ECO:0000256" key="1">
    <source>
        <dbReference type="ARBA" id="ARBA00001947"/>
    </source>
</evidence>
<keyword evidence="5 13" id="KW-0812">Transmembrane</keyword>
<keyword evidence="8" id="KW-0862">Zinc</keyword>
<feature type="transmembrane region" description="Helical" evidence="13">
    <location>
        <begin position="426"/>
        <end position="454"/>
    </location>
</feature>
<evidence type="ECO:0000256" key="10">
    <source>
        <dbReference type="ARBA" id="ARBA00023049"/>
    </source>
</evidence>
<keyword evidence="7" id="KW-0378">Hydrolase</keyword>
<dbReference type="GO" id="GO:0016020">
    <property type="term" value="C:membrane"/>
    <property type="evidence" value="ECO:0007669"/>
    <property type="project" value="UniProtKB-SubCell"/>
</dbReference>
<dbReference type="Pfam" id="PF02163">
    <property type="entry name" value="Peptidase_M50"/>
    <property type="match status" value="1"/>
</dbReference>
<reference evidence="15" key="1">
    <citation type="submission" date="2020-10" db="EMBL/GenBank/DDBJ databases">
        <authorList>
            <person name="Castelo-Branco R."/>
            <person name="Eusebio N."/>
            <person name="Adriana R."/>
            <person name="Vieira A."/>
            <person name="Brugerolle De Fraissinette N."/>
            <person name="Rezende De Castro R."/>
            <person name="Schneider M.P."/>
            <person name="Vasconcelos V."/>
            <person name="Leao P.N."/>
        </authorList>
    </citation>
    <scope>NUCLEOTIDE SEQUENCE</scope>
    <source>
        <strain evidence="15">LEGE 11480</strain>
    </source>
</reference>
<evidence type="ECO:0000259" key="14">
    <source>
        <dbReference type="Pfam" id="PF02163"/>
    </source>
</evidence>
<keyword evidence="9 13" id="KW-1133">Transmembrane helix</keyword>
<feature type="region of interest" description="Disordered" evidence="12">
    <location>
        <begin position="729"/>
        <end position="755"/>
    </location>
</feature>
<dbReference type="InterPro" id="IPR008915">
    <property type="entry name" value="Peptidase_M50"/>
</dbReference>
<evidence type="ECO:0000256" key="8">
    <source>
        <dbReference type="ARBA" id="ARBA00022833"/>
    </source>
</evidence>
<evidence type="ECO:0000313" key="16">
    <source>
        <dbReference type="Proteomes" id="UP000625316"/>
    </source>
</evidence>
<protein>
    <recommendedName>
        <fullName evidence="14">Peptidase M50 domain-containing protein</fullName>
    </recommendedName>
</protein>
<dbReference type="GO" id="GO:0008237">
    <property type="term" value="F:metallopeptidase activity"/>
    <property type="evidence" value="ECO:0007669"/>
    <property type="project" value="UniProtKB-KW"/>
</dbReference>
<dbReference type="GO" id="GO:0046872">
    <property type="term" value="F:metal ion binding"/>
    <property type="evidence" value="ECO:0007669"/>
    <property type="project" value="UniProtKB-KW"/>
</dbReference>
<keyword evidence="11 13" id="KW-0472">Membrane</keyword>
<keyword evidence="4" id="KW-0645">Protease</keyword>
<evidence type="ECO:0000256" key="5">
    <source>
        <dbReference type="ARBA" id="ARBA00022692"/>
    </source>
</evidence>
<evidence type="ECO:0000256" key="11">
    <source>
        <dbReference type="ARBA" id="ARBA00023136"/>
    </source>
</evidence>
<feature type="compositionally biased region" description="Polar residues" evidence="12">
    <location>
        <begin position="740"/>
        <end position="755"/>
    </location>
</feature>
<comment type="similarity">
    <text evidence="3">Belongs to the peptidase M50B family.</text>
</comment>
<dbReference type="Proteomes" id="UP000625316">
    <property type="component" value="Unassembled WGS sequence"/>
</dbReference>
<feature type="transmembrane region" description="Helical" evidence="13">
    <location>
        <begin position="355"/>
        <end position="376"/>
    </location>
</feature>
<dbReference type="SUPFAM" id="SSF48452">
    <property type="entry name" value="TPR-like"/>
    <property type="match status" value="1"/>
</dbReference>
<feature type="transmembrane region" description="Helical" evidence="13">
    <location>
        <begin position="527"/>
        <end position="549"/>
    </location>
</feature>
<evidence type="ECO:0000256" key="9">
    <source>
        <dbReference type="ARBA" id="ARBA00022989"/>
    </source>
</evidence>
<evidence type="ECO:0000256" key="3">
    <source>
        <dbReference type="ARBA" id="ARBA00007931"/>
    </source>
</evidence>
<organism evidence="15 16">
    <name type="scientific">Romeriopsis navalis LEGE 11480</name>
    <dbReference type="NCBI Taxonomy" id="2777977"/>
    <lineage>
        <taxon>Bacteria</taxon>
        <taxon>Bacillati</taxon>
        <taxon>Cyanobacteriota</taxon>
        <taxon>Cyanophyceae</taxon>
        <taxon>Leptolyngbyales</taxon>
        <taxon>Leptolyngbyaceae</taxon>
        <taxon>Romeriopsis</taxon>
        <taxon>Romeriopsis navalis</taxon>
    </lineage>
</organism>
<evidence type="ECO:0000256" key="6">
    <source>
        <dbReference type="ARBA" id="ARBA00022723"/>
    </source>
</evidence>